<dbReference type="RefSeq" id="WP_342078478.1">
    <property type="nucleotide sequence ID" value="NZ_CP151767.2"/>
</dbReference>
<protein>
    <submittedName>
        <fullName evidence="3">Uncharacterized protein</fullName>
    </submittedName>
</protein>
<evidence type="ECO:0000313" key="4">
    <source>
        <dbReference type="Proteomes" id="UP001470809"/>
    </source>
</evidence>
<evidence type="ECO:0000256" key="2">
    <source>
        <dbReference type="SAM" id="SignalP"/>
    </source>
</evidence>
<feature type="chain" id="PRO_5042993655" evidence="2">
    <location>
        <begin position="18"/>
        <end position="78"/>
    </location>
</feature>
<dbReference type="KEGG" id="yrh:AABB31_10225"/>
<evidence type="ECO:0000256" key="1">
    <source>
        <dbReference type="SAM" id="MobiDB-lite"/>
    </source>
</evidence>
<dbReference type="Proteomes" id="UP001470809">
    <property type="component" value="Chromosome"/>
</dbReference>
<sequence>MGLTILACAVLPFAANAQTAAEITPTEPVQQSQSCPVGTVWDGARQSCAAGSDQTASPLYGLPDRSNCGGRAHQQVTS</sequence>
<keyword evidence="4" id="KW-1185">Reference proteome</keyword>
<evidence type="ECO:0000313" key="3">
    <source>
        <dbReference type="EMBL" id="WZU69185.1"/>
    </source>
</evidence>
<proteinExistence type="predicted"/>
<organism evidence="3 4">
    <name type="scientific">Yoonia rhodophyticola</name>
    <dbReference type="NCBI Taxonomy" id="3137370"/>
    <lineage>
        <taxon>Bacteria</taxon>
        <taxon>Pseudomonadati</taxon>
        <taxon>Pseudomonadota</taxon>
        <taxon>Alphaproteobacteria</taxon>
        <taxon>Rhodobacterales</taxon>
        <taxon>Paracoccaceae</taxon>
        <taxon>Yoonia</taxon>
    </lineage>
</organism>
<accession>A0AAN0MCR6</accession>
<dbReference type="AlphaFoldDB" id="A0AAN0MCR6"/>
<dbReference type="EMBL" id="CP151767">
    <property type="protein sequence ID" value="WZU69185.1"/>
    <property type="molecule type" value="Genomic_DNA"/>
</dbReference>
<reference evidence="3" key="1">
    <citation type="submission" date="2024-08" db="EMBL/GenBank/DDBJ databases">
        <title>Phylogenomic analyses of a clade within the roseobacter group suggest taxonomic reassignments of species of the genera Aestuariivita, Citreicella, Loktanella, Nautella, Pelagibaca, Ruegeria, Thalassobius, Thiobacimonas and Tropicibacter, and the proposal o.</title>
        <authorList>
            <person name="Jeon C.O."/>
        </authorList>
    </citation>
    <scope>NUCLEOTIDE SEQUENCE</scope>
    <source>
        <strain evidence="3">SS1-5</strain>
    </source>
</reference>
<feature type="signal peptide" evidence="2">
    <location>
        <begin position="1"/>
        <end position="17"/>
    </location>
</feature>
<name>A0AAN0MCR6_9RHOB</name>
<gene>
    <name evidence="3" type="ORF">AABB31_10225</name>
</gene>
<keyword evidence="2" id="KW-0732">Signal</keyword>
<feature type="region of interest" description="Disordered" evidence="1">
    <location>
        <begin position="50"/>
        <end position="78"/>
    </location>
</feature>